<organism evidence="2 3">
    <name type="scientific">Exocentrus adspersus</name>
    <dbReference type="NCBI Taxonomy" id="1586481"/>
    <lineage>
        <taxon>Eukaryota</taxon>
        <taxon>Metazoa</taxon>
        <taxon>Ecdysozoa</taxon>
        <taxon>Arthropoda</taxon>
        <taxon>Hexapoda</taxon>
        <taxon>Insecta</taxon>
        <taxon>Pterygota</taxon>
        <taxon>Neoptera</taxon>
        <taxon>Endopterygota</taxon>
        <taxon>Coleoptera</taxon>
        <taxon>Polyphaga</taxon>
        <taxon>Cucujiformia</taxon>
        <taxon>Chrysomeloidea</taxon>
        <taxon>Cerambycidae</taxon>
        <taxon>Lamiinae</taxon>
        <taxon>Acanthocinini</taxon>
        <taxon>Exocentrus</taxon>
    </lineage>
</organism>
<dbReference type="Pfam" id="PF00061">
    <property type="entry name" value="Lipocalin"/>
    <property type="match status" value="1"/>
</dbReference>
<evidence type="ECO:0000313" key="3">
    <source>
        <dbReference type="Proteomes" id="UP001159042"/>
    </source>
</evidence>
<gene>
    <name evidence="2" type="ORF">NQ315_008712</name>
</gene>
<feature type="domain" description="Lipocalin/cytosolic fatty-acid binding" evidence="1">
    <location>
        <begin position="5"/>
        <end position="107"/>
    </location>
</feature>
<evidence type="ECO:0000313" key="2">
    <source>
        <dbReference type="EMBL" id="KAJ8922071.1"/>
    </source>
</evidence>
<dbReference type="EMBL" id="JANEYG010000008">
    <property type="protein sequence ID" value="KAJ8922071.1"/>
    <property type="molecule type" value="Genomic_DNA"/>
</dbReference>
<protein>
    <recommendedName>
        <fullName evidence="1">Lipocalin/cytosolic fatty-acid binding domain-containing protein</fullName>
    </recommendedName>
</protein>
<dbReference type="Gene3D" id="2.40.128.20">
    <property type="match status" value="1"/>
</dbReference>
<comment type="caution">
    <text evidence="2">The sequence shown here is derived from an EMBL/GenBank/DDBJ whole genome shotgun (WGS) entry which is preliminary data.</text>
</comment>
<sequence length="134" mass="15006">MVQISGKYEPVENVNFYEFLVKMGIPEAKAKVGNERKSAFEVAVDGDKIRFISGINNKTTELVLGKEVEETLPMDIKVKSVAKLDGNVVTIESKKPEENFGGRRILTFTDSGLEMKIIVDKEGVPEAKRVYKRI</sequence>
<name>A0AAV8W7E4_9CUCU</name>
<proteinExistence type="predicted"/>
<keyword evidence="3" id="KW-1185">Reference proteome</keyword>
<dbReference type="AlphaFoldDB" id="A0AAV8W7E4"/>
<reference evidence="2 3" key="1">
    <citation type="journal article" date="2023" name="Insect Mol. Biol.">
        <title>Genome sequencing provides insights into the evolution of gene families encoding plant cell wall-degrading enzymes in longhorned beetles.</title>
        <authorList>
            <person name="Shin N.R."/>
            <person name="Okamura Y."/>
            <person name="Kirsch R."/>
            <person name="Pauchet Y."/>
        </authorList>
    </citation>
    <scope>NUCLEOTIDE SEQUENCE [LARGE SCALE GENOMIC DNA]</scope>
    <source>
        <strain evidence="2">EAD_L_NR</strain>
    </source>
</reference>
<evidence type="ECO:0000259" key="1">
    <source>
        <dbReference type="Pfam" id="PF00061"/>
    </source>
</evidence>
<dbReference type="InterPro" id="IPR012674">
    <property type="entry name" value="Calycin"/>
</dbReference>
<dbReference type="Proteomes" id="UP001159042">
    <property type="component" value="Unassembled WGS sequence"/>
</dbReference>
<dbReference type="SUPFAM" id="SSF50814">
    <property type="entry name" value="Lipocalins"/>
    <property type="match status" value="1"/>
</dbReference>
<dbReference type="InterPro" id="IPR000566">
    <property type="entry name" value="Lipocln_cytosolic_FA-bd_dom"/>
</dbReference>
<accession>A0AAV8W7E4</accession>